<dbReference type="Gramene" id="KQK87452">
    <property type="protein sequence ID" value="KQK87452"/>
    <property type="gene ID" value="SETIT_039615mg"/>
</dbReference>
<keyword evidence="2" id="KW-0472">Membrane</keyword>
<dbReference type="PANTHER" id="PTHR46398">
    <property type="entry name" value="ALPHA/BETA-HYDROLASES SUPERFAMILY PROTEIN"/>
    <property type="match status" value="1"/>
</dbReference>
<proteinExistence type="predicted"/>
<dbReference type="EMBL" id="AGNK02005397">
    <property type="status" value="NOT_ANNOTATED_CDS"/>
    <property type="molecule type" value="Genomic_DNA"/>
</dbReference>
<evidence type="ECO:0000313" key="5">
    <source>
        <dbReference type="EnsemblPlants" id="KQK87452"/>
    </source>
</evidence>
<feature type="domain" description="Fungal lipase-type" evidence="3">
    <location>
        <begin position="111"/>
        <end position="209"/>
    </location>
</feature>
<dbReference type="Proteomes" id="UP000004995">
    <property type="component" value="Unassembled WGS sequence"/>
</dbReference>
<evidence type="ECO:0000259" key="3">
    <source>
        <dbReference type="Pfam" id="PF01764"/>
    </source>
</evidence>
<reference evidence="6" key="1">
    <citation type="journal article" date="2012" name="Nat. Biotechnol.">
        <title>Reference genome sequence of the model plant Setaria.</title>
        <authorList>
            <person name="Bennetzen J.L."/>
            <person name="Schmutz J."/>
            <person name="Wang H."/>
            <person name="Percifield R."/>
            <person name="Hawkins J."/>
            <person name="Pontaroli A.C."/>
            <person name="Estep M."/>
            <person name="Feng L."/>
            <person name="Vaughn J.N."/>
            <person name="Grimwood J."/>
            <person name="Jenkins J."/>
            <person name="Barry K."/>
            <person name="Lindquist E."/>
            <person name="Hellsten U."/>
            <person name="Deshpande S."/>
            <person name="Wang X."/>
            <person name="Wu X."/>
            <person name="Mitros T."/>
            <person name="Triplett J."/>
            <person name="Yang X."/>
            <person name="Ye C.Y."/>
            <person name="Mauro-Herrera M."/>
            <person name="Wang L."/>
            <person name="Li P."/>
            <person name="Sharma M."/>
            <person name="Sharma R."/>
            <person name="Ronald P.C."/>
            <person name="Panaud O."/>
            <person name="Kellogg E.A."/>
            <person name="Brutnell T.P."/>
            <person name="Doust A.N."/>
            <person name="Tuskan G.A."/>
            <person name="Rokhsar D."/>
            <person name="Devos K.M."/>
        </authorList>
    </citation>
    <scope>NUCLEOTIDE SEQUENCE [LARGE SCALE GENOMIC DNA]</scope>
    <source>
        <strain evidence="6">cv. Yugu1</strain>
    </source>
</reference>
<evidence type="ECO:0000256" key="2">
    <source>
        <dbReference type="SAM" id="Phobius"/>
    </source>
</evidence>
<organism evidence="5 6">
    <name type="scientific">Setaria italica</name>
    <name type="common">Foxtail millet</name>
    <name type="synonym">Panicum italicum</name>
    <dbReference type="NCBI Taxonomy" id="4555"/>
    <lineage>
        <taxon>Eukaryota</taxon>
        <taxon>Viridiplantae</taxon>
        <taxon>Streptophyta</taxon>
        <taxon>Embryophyta</taxon>
        <taxon>Tracheophyta</taxon>
        <taxon>Spermatophyta</taxon>
        <taxon>Magnoliopsida</taxon>
        <taxon>Liliopsida</taxon>
        <taxon>Poales</taxon>
        <taxon>Poaceae</taxon>
        <taxon>PACMAD clade</taxon>
        <taxon>Panicoideae</taxon>
        <taxon>Panicodae</taxon>
        <taxon>Paniceae</taxon>
        <taxon>Cenchrinae</taxon>
        <taxon>Setaria</taxon>
    </lineage>
</organism>
<feature type="region of interest" description="Disordered" evidence="1">
    <location>
        <begin position="331"/>
        <end position="360"/>
    </location>
</feature>
<dbReference type="InParanoid" id="K4AL36"/>
<dbReference type="SUPFAM" id="SSF53474">
    <property type="entry name" value="alpha/beta-Hydrolases"/>
    <property type="match status" value="1"/>
</dbReference>
<evidence type="ECO:0000259" key="4">
    <source>
        <dbReference type="Pfam" id="PF03893"/>
    </source>
</evidence>
<feature type="domain" description="Mono-/di-acylglycerol lipase N-terminal" evidence="4">
    <location>
        <begin position="7"/>
        <end position="57"/>
    </location>
</feature>
<dbReference type="HOGENOM" id="CLU_032757_2_0_1"/>
<feature type="compositionally biased region" description="Low complexity" evidence="1">
    <location>
        <begin position="331"/>
        <end position="356"/>
    </location>
</feature>
<dbReference type="AlphaFoldDB" id="K4AL36"/>
<dbReference type="InterPro" id="IPR005592">
    <property type="entry name" value="Mono/diacylglycerol_lipase_N"/>
</dbReference>
<dbReference type="Pfam" id="PF01764">
    <property type="entry name" value="Lipase_3"/>
    <property type="match status" value="1"/>
</dbReference>
<dbReference type="GO" id="GO:0016042">
    <property type="term" value="P:lipid catabolic process"/>
    <property type="evidence" value="ECO:0007669"/>
    <property type="project" value="InterPro"/>
</dbReference>
<keyword evidence="6" id="KW-1185">Reference proteome</keyword>
<sequence length="425" mass="46388">MAISCAAECALSLACARWAARRLSLSGADDSASWPAASPASFAPVPRACRAALAAYDDGAGDDRPSPLCPPYRLVHDRARGEVVLAVRGLGLARPEDYRLLLDAGGPEPFAGGHAHRGLLRAAVWLLDREGPALRRMVAEAGPERCRLVFVGHSLGAGVAALAAVVAVRCWLGRLRLRREDVRCYAMAPPRCMSLGLAVEHADVVHSVVLQANTTCNILAINNRPDHAYFWNLCRMISCPELRHPYSTFLDLFSDTFVSEGKLKDPAKLYAPGTVFHILMEQEEESTSPPAQQKMLRAQELQSIDVEEGTIGLHSIEHLVYLEEKTLQGNSSSSSLDFDSPRTSTTSCTTSPSPRSEPSEWDELMGAFLGDHEHDDDLGHDSVCPPPICNWAILFNSFVMFRQQLGYINSINCKSLSQKSVILRA</sequence>
<reference evidence="5" key="2">
    <citation type="submission" date="2018-08" db="UniProtKB">
        <authorList>
            <consortium name="EnsemblPlants"/>
        </authorList>
    </citation>
    <scope>IDENTIFICATION</scope>
    <source>
        <strain evidence="5">Yugu1</strain>
    </source>
</reference>
<keyword evidence="2" id="KW-0812">Transmembrane</keyword>
<accession>K4AL36</accession>
<name>K4AL36_SETIT</name>
<dbReference type="InterPro" id="IPR029058">
    <property type="entry name" value="AB_hydrolase_fold"/>
</dbReference>
<evidence type="ECO:0000313" key="6">
    <source>
        <dbReference type="Proteomes" id="UP000004995"/>
    </source>
</evidence>
<dbReference type="PANTHER" id="PTHR46398:SF8">
    <property type="entry name" value="FUNGAL LIPASE-LIKE DOMAIN-CONTAINING PROTEIN"/>
    <property type="match status" value="1"/>
</dbReference>
<dbReference type="eggNOG" id="KOG2088">
    <property type="taxonomic scope" value="Eukaryota"/>
</dbReference>
<protein>
    <recommendedName>
        <fullName evidence="7">Fungal lipase-like domain-containing protein</fullName>
    </recommendedName>
</protein>
<dbReference type="FunCoup" id="K4AL36">
    <property type="interactions" value="2"/>
</dbReference>
<dbReference type="EnsemblPlants" id="KQK87452">
    <property type="protein sequence ID" value="KQK87452"/>
    <property type="gene ID" value="SETIT_039615mg"/>
</dbReference>
<feature type="transmembrane region" description="Helical" evidence="2">
    <location>
        <begin position="150"/>
        <end position="172"/>
    </location>
</feature>
<dbReference type="Pfam" id="PF03893">
    <property type="entry name" value="Lipase3_N"/>
    <property type="match status" value="1"/>
</dbReference>
<dbReference type="Gene3D" id="3.40.50.1820">
    <property type="entry name" value="alpha/beta hydrolase"/>
    <property type="match status" value="1"/>
</dbReference>
<dbReference type="InterPro" id="IPR002921">
    <property type="entry name" value="Fungal_lipase-type"/>
</dbReference>
<evidence type="ECO:0000256" key="1">
    <source>
        <dbReference type="SAM" id="MobiDB-lite"/>
    </source>
</evidence>
<evidence type="ECO:0008006" key="7">
    <source>
        <dbReference type="Google" id="ProtNLM"/>
    </source>
</evidence>
<keyword evidence="2" id="KW-1133">Transmembrane helix</keyword>